<dbReference type="PRINTS" id="PR00371">
    <property type="entry name" value="FPNCR"/>
</dbReference>
<evidence type="ECO:0000313" key="2">
    <source>
        <dbReference type="EMBL" id="GAI60762.1"/>
    </source>
</evidence>
<dbReference type="PANTHER" id="PTHR43513:SF1">
    <property type="entry name" value="ANAEROBIC SULFITE REDUCTASE SUBUNIT B"/>
    <property type="match status" value="1"/>
</dbReference>
<dbReference type="PRINTS" id="PR00410">
    <property type="entry name" value="PHEHYDRXLASE"/>
</dbReference>
<dbReference type="Gene3D" id="3.40.50.80">
    <property type="entry name" value="Nucleotide-binding domain of ferredoxin-NADP reductase (FNR) module"/>
    <property type="match status" value="1"/>
</dbReference>
<dbReference type="InterPro" id="IPR017927">
    <property type="entry name" value="FAD-bd_FR_type"/>
</dbReference>
<comment type="caution">
    <text evidence="2">The sequence shown here is derived from an EMBL/GenBank/DDBJ whole genome shotgun (WGS) entry which is preliminary data.</text>
</comment>
<organism evidence="2">
    <name type="scientific">marine sediment metagenome</name>
    <dbReference type="NCBI Taxonomy" id="412755"/>
    <lineage>
        <taxon>unclassified sequences</taxon>
        <taxon>metagenomes</taxon>
        <taxon>ecological metagenomes</taxon>
    </lineage>
</organism>
<gene>
    <name evidence="2" type="ORF">S12H4_10032</name>
</gene>
<dbReference type="Gene3D" id="2.40.30.10">
    <property type="entry name" value="Translation factors"/>
    <property type="match status" value="1"/>
</dbReference>
<dbReference type="SUPFAM" id="SSF52343">
    <property type="entry name" value="Ferredoxin reductase-like, C-terminal NADP-linked domain"/>
    <property type="match status" value="1"/>
</dbReference>
<sequence length="290" mass="32570">MAVTDISHRRRFLAQGNVYLPHIAVIEKIIDETPAVRTFHFSFKDEKLREEFTFESGQFGEYSVLGIGEAPFCISSSPTRRDHLEFTAQQVGRLTNALHRLSVGTEIGFRGPYGNSFPLDFLQGKNLVFIGGGIGLAPLRSLIWNVIDNRDKYKNIDIIYGARSPADLCFKYDLDAWDKDKTVSMATTVDKGDESWTGREDFVPQVLEQVAPSPDNTVAIVCGPPVMIRFTFPVLEKLGFTPEQMLTTLEKRMKCGIGKCGRCNIGNLYVCRDGPVFTYAQIKDFISSEY</sequence>
<reference evidence="2" key="1">
    <citation type="journal article" date="2014" name="Front. Microbiol.">
        <title>High frequency of phylogenetically diverse reductive dehalogenase-homologous genes in deep subseafloor sedimentary metagenomes.</title>
        <authorList>
            <person name="Kawai M."/>
            <person name="Futagami T."/>
            <person name="Toyoda A."/>
            <person name="Takaki Y."/>
            <person name="Nishi S."/>
            <person name="Hori S."/>
            <person name="Arai W."/>
            <person name="Tsubouchi T."/>
            <person name="Morono Y."/>
            <person name="Uchiyama I."/>
            <person name="Ito T."/>
            <person name="Fujiyama A."/>
            <person name="Inagaki F."/>
            <person name="Takami H."/>
        </authorList>
    </citation>
    <scope>NUCLEOTIDE SEQUENCE</scope>
    <source>
        <strain evidence="2">Expedition CK06-06</strain>
    </source>
</reference>
<accession>X1PWV0</accession>
<dbReference type="GO" id="GO:0051537">
    <property type="term" value="F:2 iron, 2 sulfur cluster binding"/>
    <property type="evidence" value="ECO:0007669"/>
    <property type="project" value="InterPro"/>
</dbReference>
<dbReference type="Pfam" id="PF00175">
    <property type="entry name" value="NAD_binding_1"/>
    <property type="match status" value="1"/>
</dbReference>
<dbReference type="AlphaFoldDB" id="X1PWV0"/>
<feature type="domain" description="FAD-binding FR-type" evidence="1">
    <location>
        <begin position="19"/>
        <end position="119"/>
    </location>
</feature>
<name>X1PWV0_9ZZZZ</name>
<dbReference type="InterPro" id="IPR017938">
    <property type="entry name" value="Riboflavin_synthase-like_b-brl"/>
</dbReference>
<proteinExistence type="predicted"/>
<dbReference type="PIRSF" id="PIRSF006816">
    <property type="entry name" value="Cyc3_hyd_g"/>
    <property type="match status" value="1"/>
</dbReference>
<dbReference type="InterPro" id="IPR012165">
    <property type="entry name" value="Cyt_c3_hydrogenase_gsu"/>
</dbReference>
<dbReference type="InterPro" id="IPR019480">
    <property type="entry name" value="Dihydroorotate_DH_Fe-S-bd"/>
</dbReference>
<dbReference type="InterPro" id="IPR001709">
    <property type="entry name" value="Flavoprot_Pyr_Nucl_cyt_Rdtase"/>
</dbReference>
<dbReference type="Pfam" id="PF10418">
    <property type="entry name" value="DHODB_Fe-S_bind"/>
    <property type="match status" value="1"/>
</dbReference>
<dbReference type="GO" id="GO:0006221">
    <property type="term" value="P:pyrimidine nucleotide biosynthetic process"/>
    <property type="evidence" value="ECO:0007669"/>
    <property type="project" value="InterPro"/>
</dbReference>
<dbReference type="InterPro" id="IPR039261">
    <property type="entry name" value="FNR_nucleotide-bd"/>
</dbReference>
<dbReference type="SUPFAM" id="SSF63380">
    <property type="entry name" value="Riboflavin synthase domain-like"/>
    <property type="match status" value="1"/>
</dbReference>
<evidence type="ECO:0000259" key="1">
    <source>
        <dbReference type="PROSITE" id="PS51384"/>
    </source>
</evidence>
<dbReference type="InterPro" id="IPR050353">
    <property type="entry name" value="PyrK_electron_transfer"/>
</dbReference>
<dbReference type="GO" id="GO:0050660">
    <property type="term" value="F:flavin adenine dinucleotide binding"/>
    <property type="evidence" value="ECO:0007669"/>
    <property type="project" value="InterPro"/>
</dbReference>
<dbReference type="GO" id="GO:0016491">
    <property type="term" value="F:oxidoreductase activity"/>
    <property type="evidence" value="ECO:0007669"/>
    <property type="project" value="InterPro"/>
</dbReference>
<dbReference type="PROSITE" id="PS51384">
    <property type="entry name" value="FAD_FR"/>
    <property type="match status" value="1"/>
</dbReference>
<protein>
    <recommendedName>
        <fullName evidence="1">FAD-binding FR-type domain-containing protein</fullName>
    </recommendedName>
</protein>
<dbReference type="EMBL" id="BARW01004202">
    <property type="protein sequence ID" value="GAI60762.1"/>
    <property type="molecule type" value="Genomic_DNA"/>
</dbReference>
<dbReference type="PANTHER" id="PTHR43513">
    <property type="entry name" value="DIHYDROOROTATE DEHYDROGENASE B (NAD(+)), ELECTRON TRANSFER SUBUNIT"/>
    <property type="match status" value="1"/>
</dbReference>
<dbReference type="InterPro" id="IPR001433">
    <property type="entry name" value="OxRdtase_FAD/NAD-bd"/>
</dbReference>
<dbReference type="CDD" id="cd06221">
    <property type="entry name" value="sulfite_reductase_like"/>
    <property type="match status" value="1"/>
</dbReference>